<dbReference type="InterPro" id="IPR017850">
    <property type="entry name" value="Alkaline_phosphatase_core_sf"/>
</dbReference>
<evidence type="ECO:0000313" key="3">
    <source>
        <dbReference type="EMBL" id="AEH61004.1"/>
    </source>
</evidence>
<evidence type="ECO:0000313" key="4">
    <source>
        <dbReference type="Proteomes" id="UP000006622"/>
    </source>
</evidence>
<feature type="transmembrane region" description="Helical" evidence="1">
    <location>
        <begin position="462"/>
        <end position="481"/>
    </location>
</feature>
<keyword evidence="4" id="KW-1185">Reference proteome</keyword>
<accession>F7XMA9</accession>
<evidence type="ECO:0000259" key="2">
    <source>
        <dbReference type="Pfam" id="PF01676"/>
    </source>
</evidence>
<organism evidence="3 4">
    <name type="scientific">Methanosalsum zhilinae (strain DSM 4017 / NBRC 107636 / OCM 62 / WeN5)</name>
    <name type="common">Methanohalophilus zhilinae</name>
    <dbReference type="NCBI Taxonomy" id="679901"/>
    <lineage>
        <taxon>Archaea</taxon>
        <taxon>Methanobacteriati</taxon>
        <taxon>Methanobacteriota</taxon>
        <taxon>Stenosarchaea group</taxon>
        <taxon>Methanomicrobia</taxon>
        <taxon>Methanosarcinales</taxon>
        <taxon>Methanosarcinaceae</taxon>
        <taxon>Methanosalsum</taxon>
    </lineage>
</organism>
<dbReference type="GO" id="GO:0003824">
    <property type="term" value="F:catalytic activity"/>
    <property type="evidence" value="ECO:0007669"/>
    <property type="project" value="InterPro"/>
</dbReference>
<reference evidence="3" key="1">
    <citation type="submission" date="2010-07" db="EMBL/GenBank/DDBJ databases">
        <title>The complete genome of Methanosalsum zhilinae DSM 4017.</title>
        <authorList>
            <consortium name="US DOE Joint Genome Institute (JGI-PGF)"/>
            <person name="Lucas S."/>
            <person name="Copeland A."/>
            <person name="Lapidus A."/>
            <person name="Glavina del Rio T."/>
            <person name="Dalin E."/>
            <person name="Tice H."/>
            <person name="Bruce D."/>
            <person name="Goodwin L."/>
            <person name="Pitluck S."/>
            <person name="Kyrpides N."/>
            <person name="Mavromatis K."/>
            <person name="Ovchinnikova G."/>
            <person name="Daligault H."/>
            <person name="Detter J.C."/>
            <person name="Han C."/>
            <person name="Tapia R."/>
            <person name="Larimer F."/>
            <person name="Land M."/>
            <person name="Hauser L."/>
            <person name="Markowitz V."/>
            <person name="Cheng J.-F."/>
            <person name="Hugenholtz P."/>
            <person name="Woyke T."/>
            <person name="Wu D."/>
            <person name="Spring S."/>
            <person name="Schueler E."/>
            <person name="Brambilla E."/>
            <person name="Klenk H.-P."/>
            <person name="Eisen J.A."/>
        </authorList>
    </citation>
    <scope>NUCLEOTIDE SEQUENCE</scope>
    <source>
        <strain evidence="3">DSM 4017</strain>
    </source>
</reference>
<dbReference type="InterPro" id="IPR006124">
    <property type="entry name" value="Metalloenzyme"/>
</dbReference>
<sequence length="489" mass="54487" precursor="true">MKFQIPHSFRLIYLAVLIIIFAFAIFTPFCAATTEILVNPVNNPSGAVILVIDGLGSKYIYPEFVPYTLEGEPIDKPHIKNLSEIYQRSVRVINVNAPETFTEAGHSVIVTGNSGADGEMVSYDGSTIYDVLSDRNYLNLAILQKGSFKQMRDQQDILAYDRRNSINNPQMNIGIGDIDTGSGIGSDIFDILTIHSIEAPAYIAQFPQGSVQRYDAYNRWAIEAAIDIIEYMDTNAPTQKYMLTINVGAVDSAGHYLRDGGYIQTIEGIDRTINSIYDICHENNLLFVITSDHGMAFEFRDSRGGHSSSIYSSAPESQMVPLIVSLPGLEPKVIKGEYGQQDIGPTVLSLLNIPQELRFADGEIIHLKDHANLRITAPEKTIIELYKNDSIIAIGENDSDFHFIGLKPGYNYTIYMKNPDNRDIKIAEKTLFLEGDNALMIGNAIEGGSQQESMKYFQSQRYIAGNILIILINIAGILKIIKIYRDEEE</sequence>
<evidence type="ECO:0000256" key="1">
    <source>
        <dbReference type="SAM" id="Phobius"/>
    </source>
</evidence>
<protein>
    <submittedName>
        <fullName evidence="3">Type I phosphodiesterase/nucleotide pyrophosphatase</fullName>
    </submittedName>
</protein>
<gene>
    <name evidence="3" type="ordered locus">Mzhil_1148</name>
</gene>
<keyword evidence="1" id="KW-0812">Transmembrane</keyword>
<dbReference type="OrthoDB" id="147085at2157"/>
<dbReference type="GO" id="GO:0046872">
    <property type="term" value="F:metal ion binding"/>
    <property type="evidence" value="ECO:0007669"/>
    <property type="project" value="InterPro"/>
</dbReference>
<dbReference type="KEGG" id="mzh:Mzhil_1148"/>
<dbReference type="EMBL" id="CP002101">
    <property type="protein sequence ID" value="AEH61004.1"/>
    <property type="molecule type" value="Genomic_DNA"/>
</dbReference>
<feature type="domain" description="Metalloenzyme" evidence="2">
    <location>
        <begin position="239"/>
        <end position="353"/>
    </location>
</feature>
<keyword evidence="1" id="KW-1133">Transmembrane helix</keyword>
<dbReference type="STRING" id="679901.Mzhil_1148"/>
<keyword evidence="1" id="KW-0472">Membrane</keyword>
<dbReference type="AlphaFoldDB" id="F7XMA9"/>
<dbReference type="GeneID" id="10822780"/>
<dbReference type="HOGENOM" id="CLU_586106_0_0_2"/>
<dbReference type="Pfam" id="PF01676">
    <property type="entry name" value="Metalloenzyme"/>
    <property type="match status" value="1"/>
</dbReference>
<dbReference type="Proteomes" id="UP000006622">
    <property type="component" value="Chromosome"/>
</dbReference>
<dbReference type="Gene3D" id="3.40.720.10">
    <property type="entry name" value="Alkaline Phosphatase, subunit A"/>
    <property type="match status" value="1"/>
</dbReference>
<dbReference type="RefSeq" id="WP_013898441.1">
    <property type="nucleotide sequence ID" value="NC_015676.1"/>
</dbReference>
<name>F7XMA9_METZD</name>
<proteinExistence type="predicted"/>
<dbReference type="SUPFAM" id="SSF53649">
    <property type="entry name" value="Alkaline phosphatase-like"/>
    <property type="match status" value="1"/>
</dbReference>